<name>A0A919Q9K8_9ACTN</name>
<accession>A0A919Q9K8</accession>
<dbReference type="EMBL" id="BOOA01000024">
    <property type="protein sequence ID" value="GIH25049.1"/>
    <property type="molecule type" value="Genomic_DNA"/>
</dbReference>
<sequence>MKACDQVALALDVPAAGAEAADWRARGLAELLVCSRATGDMDLVAAVDDAAAGLPPVQARLAFRLRTLRTRMGPLRTPYPAERPRDLVPSAPSSVVRRHAVQLARLADRLARTPATSRGPLVADARAVESALAETMPWRAAARPHPCRDVSGLAGLTWRNWMLVGGGPCLVTVPCILSAEQTAVWFGVHVGTHLDHMAALLDEGRPDLAHRIQFGAGVLVAEGVAMAAELTLPRLPGADGLRQVWYDGVVERLARLPRLPEWGPGMAPESEAMARAAAAPNPEFTTLPRYAEAYVSKAFQLAEKHFRDPLIPDGLRDRLDRLWRREVVPLLD</sequence>
<gene>
    <name evidence="1" type="ORF">Aph01nite_33590</name>
</gene>
<protein>
    <submittedName>
        <fullName evidence="1">Uncharacterized protein</fullName>
    </submittedName>
</protein>
<evidence type="ECO:0000313" key="2">
    <source>
        <dbReference type="Proteomes" id="UP000640052"/>
    </source>
</evidence>
<keyword evidence="2" id="KW-1185">Reference proteome</keyword>
<dbReference type="Proteomes" id="UP000640052">
    <property type="component" value="Unassembled WGS sequence"/>
</dbReference>
<reference evidence="1" key="1">
    <citation type="submission" date="2021-01" db="EMBL/GenBank/DDBJ databases">
        <title>Whole genome shotgun sequence of Acrocarpospora phusangensis NBRC 108782.</title>
        <authorList>
            <person name="Komaki H."/>
            <person name="Tamura T."/>
        </authorList>
    </citation>
    <scope>NUCLEOTIDE SEQUENCE</scope>
    <source>
        <strain evidence="1">NBRC 108782</strain>
    </source>
</reference>
<dbReference type="RefSeq" id="WP_204041780.1">
    <property type="nucleotide sequence ID" value="NZ_BOOA01000024.1"/>
</dbReference>
<evidence type="ECO:0000313" key="1">
    <source>
        <dbReference type="EMBL" id="GIH25049.1"/>
    </source>
</evidence>
<proteinExistence type="predicted"/>
<organism evidence="1 2">
    <name type="scientific">Acrocarpospora phusangensis</name>
    <dbReference type="NCBI Taxonomy" id="1070424"/>
    <lineage>
        <taxon>Bacteria</taxon>
        <taxon>Bacillati</taxon>
        <taxon>Actinomycetota</taxon>
        <taxon>Actinomycetes</taxon>
        <taxon>Streptosporangiales</taxon>
        <taxon>Streptosporangiaceae</taxon>
        <taxon>Acrocarpospora</taxon>
    </lineage>
</organism>
<dbReference type="AlphaFoldDB" id="A0A919Q9K8"/>
<comment type="caution">
    <text evidence="1">The sequence shown here is derived from an EMBL/GenBank/DDBJ whole genome shotgun (WGS) entry which is preliminary data.</text>
</comment>